<evidence type="ECO:0000256" key="6">
    <source>
        <dbReference type="ARBA" id="ARBA00023098"/>
    </source>
</evidence>
<evidence type="ECO:0000313" key="11">
    <source>
        <dbReference type="Proteomes" id="UP000323844"/>
    </source>
</evidence>
<evidence type="ECO:0000256" key="5">
    <source>
        <dbReference type="ARBA" id="ARBA00022842"/>
    </source>
</evidence>
<dbReference type="HAMAP" id="MF_00101">
    <property type="entry name" value="AcpS"/>
    <property type="match status" value="1"/>
</dbReference>
<dbReference type="GO" id="GO:0006633">
    <property type="term" value="P:fatty acid biosynthetic process"/>
    <property type="evidence" value="ECO:0007669"/>
    <property type="project" value="UniProtKB-UniRule"/>
</dbReference>
<name>A0A5C0UHQ2_9RICK</name>
<evidence type="ECO:0000259" key="9">
    <source>
        <dbReference type="Pfam" id="PF01648"/>
    </source>
</evidence>
<keyword evidence="11" id="KW-1185">Reference proteome</keyword>
<dbReference type="GO" id="GO:0005737">
    <property type="term" value="C:cytoplasm"/>
    <property type="evidence" value="ECO:0007669"/>
    <property type="project" value="UniProtKB-SubCell"/>
</dbReference>
<comment type="catalytic activity">
    <reaction evidence="8">
        <text>apo-[ACP] + CoA = holo-[ACP] + adenosine 3',5'-bisphosphate + H(+)</text>
        <dbReference type="Rhea" id="RHEA:12068"/>
        <dbReference type="Rhea" id="RHEA-COMP:9685"/>
        <dbReference type="Rhea" id="RHEA-COMP:9690"/>
        <dbReference type="ChEBI" id="CHEBI:15378"/>
        <dbReference type="ChEBI" id="CHEBI:29999"/>
        <dbReference type="ChEBI" id="CHEBI:57287"/>
        <dbReference type="ChEBI" id="CHEBI:58343"/>
        <dbReference type="ChEBI" id="CHEBI:64479"/>
        <dbReference type="EC" id="2.7.8.7"/>
    </reaction>
</comment>
<dbReference type="SUPFAM" id="SSF56214">
    <property type="entry name" value="4'-phosphopantetheinyl transferase"/>
    <property type="match status" value="1"/>
</dbReference>
<dbReference type="InterPro" id="IPR002582">
    <property type="entry name" value="ACPS"/>
</dbReference>
<dbReference type="EMBL" id="CP043312">
    <property type="protein sequence ID" value="QEK39556.1"/>
    <property type="molecule type" value="Genomic_DNA"/>
</dbReference>
<dbReference type="Proteomes" id="UP000323844">
    <property type="component" value="Chromosome"/>
</dbReference>
<evidence type="ECO:0000313" key="10">
    <source>
        <dbReference type="EMBL" id="QEK39556.1"/>
    </source>
</evidence>
<dbReference type="Pfam" id="PF01648">
    <property type="entry name" value="ACPS"/>
    <property type="match status" value="1"/>
</dbReference>
<proteinExistence type="inferred from homology"/>
<keyword evidence="6 8" id="KW-0443">Lipid metabolism</keyword>
<keyword evidence="8" id="KW-0963">Cytoplasm</keyword>
<dbReference type="InterPro" id="IPR037143">
    <property type="entry name" value="4-PPantetheinyl_Trfase_dom_sf"/>
</dbReference>
<keyword evidence="1 8" id="KW-0444">Lipid biosynthesis</keyword>
<feature type="domain" description="4'-phosphopantetheinyl transferase" evidence="9">
    <location>
        <begin position="6"/>
        <end position="89"/>
    </location>
</feature>
<evidence type="ECO:0000256" key="1">
    <source>
        <dbReference type="ARBA" id="ARBA00022516"/>
    </source>
</evidence>
<keyword evidence="4 8" id="KW-0276">Fatty acid metabolism</keyword>
<dbReference type="GO" id="GO:0000287">
    <property type="term" value="F:magnesium ion binding"/>
    <property type="evidence" value="ECO:0007669"/>
    <property type="project" value="UniProtKB-UniRule"/>
</dbReference>
<dbReference type="NCBIfam" id="TIGR00516">
    <property type="entry name" value="acpS"/>
    <property type="match status" value="1"/>
</dbReference>
<evidence type="ECO:0000256" key="7">
    <source>
        <dbReference type="ARBA" id="ARBA00023160"/>
    </source>
</evidence>
<keyword evidence="2 8" id="KW-0808">Transferase</keyword>
<dbReference type="KEGG" id="snay:FZC37_01210"/>
<sequence>MIVKNGVDVVNVSRIKGVFERFGERFVQKILHEEEINLFHVVNNKPRYLAKRFSAKESVAKAFGFGIGKILSFHDIIVRHDEFGAPFVVVPDCKWPALKVGRYTRHSISLSISDDEELVVSSVVIVMF</sequence>
<dbReference type="RefSeq" id="WP_148951917.1">
    <property type="nucleotide sequence ID" value="NZ_CP043312.1"/>
</dbReference>
<evidence type="ECO:0000256" key="2">
    <source>
        <dbReference type="ARBA" id="ARBA00022679"/>
    </source>
</evidence>
<comment type="function">
    <text evidence="8">Transfers the 4'-phosphopantetheine moiety from coenzyme A to a Ser of acyl-carrier-protein.</text>
</comment>
<feature type="binding site" evidence="8">
    <location>
        <position position="57"/>
    </location>
    <ligand>
        <name>Mg(2+)</name>
        <dbReference type="ChEBI" id="CHEBI:18420"/>
    </ligand>
</feature>
<organism evidence="10 11">
    <name type="scientific">Candidatus Sneabacter namystus</name>
    <dbReference type="NCBI Taxonomy" id="2601646"/>
    <lineage>
        <taxon>Bacteria</taxon>
        <taxon>Pseudomonadati</taxon>
        <taxon>Pseudomonadota</taxon>
        <taxon>Alphaproteobacteria</taxon>
        <taxon>Rickettsiales</taxon>
        <taxon>Rickettsiaceae</taxon>
        <taxon>Rickettsieae</taxon>
        <taxon>Candidatus Sneabacter</taxon>
    </lineage>
</organism>
<comment type="similarity">
    <text evidence="8">Belongs to the P-Pant transferase superfamily. AcpS family.</text>
</comment>
<dbReference type="EC" id="2.7.8.7" evidence="8"/>
<feature type="binding site" evidence="8">
    <location>
        <position position="8"/>
    </location>
    <ligand>
        <name>Mg(2+)</name>
        <dbReference type="ChEBI" id="CHEBI:18420"/>
    </ligand>
</feature>
<evidence type="ECO:0000256" key="3">
    <source>
        <dbReference type="ARBA" id="ARBA00022723"/>
    </source>
</evidence>
<dbReference type="AlphaFoldDB" id="A0A5C0UHQ2"/>
<evidence type="ECO:0000256" key="8">
    <source>
        <dbReference type="HAMAP-Rule" id="MF_00101"/>
    </source>
</evidence>
<reference evidence="10 11" key="1">
    <citation type="submission" date="2019-08" db="EMBL/GenBank/DDBJ databases">
        <title>Highly reduced genomes of protist endosymbionts show evolutionary convergence.</title>
        <authorList>
            <person name="George E."/>
            <person name="Husnik F."/>
            <person name="Tashyreva D."/>
            <person name="Prokopchuk G."/>
            <person name="Horak A."/>
            <person name="Kwong W.K."/>
            <person name="Lukes J."/>
            <person name="Keeling P.J."/>
        </authorList>
    </citation>
    <scope>NUCLEOTIDE SEQUENCE [LARGE SCALE GENOMIC DNA]</scope>
    <source>
        <strain evidence="10">1621</strain>
    </source>
</reference>
<keyword evidence="7 8" id="KW-0275">Fatty acid biosynthesis</keyword>
<evidence type="ECO:0000256" key="4">
    <source>
        <dbReference type="ARBA" id="ARBA00022832"/>
    </source>
</evidence>
<keyword evidence="5 8" id="KW-0460">Magnesium</keyword>
<protein>
    <recommendedName>
        <fullName evidence="8">Holo-[acyl-carrier-protein] synthase</fullName>
        <shortName evidence="8">Holo-ACP synthase</shortName>
        <ecNumber evidence="8">2.7.8.7</ecNumber>
    </recommendedName>
    <alternativeName>
        <fullName evidence="8">4'-phosphopantetheinyl transferase AcpS</fullName>
    </alternativeName>
</protein>
<dbReference type="InterPro" id="IPR008278">
    <property type="entry name" value="4-PPantetheinyl_Trfase_dom"/>
</dbReference>
<dbReference type="GO" id="GO:0008897">
    <property type="term" value="F:holo-[acyl-carrier-protein] synthase activity"/>
    <property type="evidence" value="ECO:0007669"/>
    <property type="project" value="UniProtKB-UniRule"/>
</dbReference>
<comment type="subcellular location">
    <subcellularLocation>
        <location evidence="8">Cytoplasm</location>
    </subcellularLocation>
</comment>
<accession>A0A5C0UHQ2</accession>
<dbReference type="NCBIfam" id="TIGR00556">
    <property type="entry name" value="pantethn_trn"/>
    <property type="match status" value="1"/>
</dbReference>
<dbReference type="Gene3D" id="3.90.470.20">
    <property type="entry name" value="4'-phosphopantetheinyl transferase domain"/>
    <property type="match status" value="1"/>
</dbReference>
<dbReference type="OrthoDB" id="517356at2"/>
<comment type="cofactor">
    <cofactor evidence="8">
        <name>Mg(2+)</name>
        <dbReference type="ChEBI" id="CHEBI:18420"/>
    </cofactor>
</comment>
<gene>
    <name evidence="8 10" type="primary">acpS</name>
    <name evidence="10" type="ORF">FZC37_01210</name>
</gene>
<keyword evidence="3 8" id="KW-0479">Metal-binding</keyword>
<dbReference type="InterPro" id="IPR004568">
    <property type="entry name" value="Ppantetheine-prot_Trfase_dom"/>
</dbReference>